<keyword evidence="4" id="KW-0238">DNA-binding</keyword>
<comment type="similarity">
    <text evidence="1">Belongs to the sigma-70 factor family. ECF subfamily.</text>
</comment>
<name>A0ABU6KFI7_9BACI</name>
<organism evidence="8 9">
    <name type="scientific">Virgibacillus tibetensis</name>
    <dbReference type="NCBI Taxonomy" id="3042313"/>
    <lineage>
        <taxon>Bacteria</taxon>
        <taxon>Bacillati</taxon>
        <taxon>Bacillota</taxon>
        <taxon>Bacilli</taxon>
        <taxon>Bacillales</taxon>
        <taxon>Bacillaceae</taxon>
        <taxon>Virgibacillus</taxon>
    </lineage>
</organism>
<keyword evidence="9" id="KW-1185">Reference proteome</keyword>
<proteinExistence type="inferred from homology"/>
<dbReference type="RefSeq" id="WP_327607492.1">
    <property type="nucleotide sequence ID" value="NZ_JARZFX010000004.1"/>
</dbReference>
<dbReference type="CDD" id="cd06171">
    <property type="entry name" value="Sigma70_r4"/>
    <property type="match status" value="1"/>
</dbReference>
<dbReference type="InterPro" id="IPR036388">
    <property type="entry name" value="WH-like_DNA-bd_sf"/>
</dbReference>
<dbReference type="InterPro" id="IPR007627">
    <property type="entry name" value="RNA_pol_sigma70_r2"/>
</dbReference>
<dbReference type="InterPro" id="IPR013249">
    <property type="entry name" value="RNA_pol_sigma70_r4_t2"/>
</dbReference>
<evidence type="ECO:0000256" key="5">
    <source>
        <dbReference type="ARBA" id="ARBA00023163"/>
    </source>
</evidence>
<evidence type="ECO:0000313" key="8">
    <source>
        <dbReference type="EMBL" id="MEC5423923.1"/>
    </source>
</evidence>
<keyword evidence="2" id="KW-0805">Transcription regulation</keyword>
<dbReference type="PANTHER" id="PTHR43133:SF52">
    <property type="entry name" value="ECF RNA POLYMERASE SIGMA FACTOR SIGL"/>
    <property type="match status" value="1"/>
</dbReference>
<dbReference type="Gene3D" id="1.10.1740.10">
    <property type="match status" value="1"/>
</dbReference>
<accession>A0ABU6KFI7</accession>
<dbReference type="InterPro" id="IPR013324">
    <property type="entry name" value="RNA_pol_sigma_r3/r4-like"/>
</dbReference>
<evidence type="ECO:0000256" key="3">
    <source>
        <dbReference type="ARBA" id="ARBA00023082"/>
    </source>
</evidence>
<dbReference type="Proteomes" id="UP001335737">
    <property type="component" value="Unassembled WGS sequence"/>
</dbReference>
<reference evidence="8 9" key="1">
    <citation type="journal article" date="2024" name="Int. J. Syst. Evol. Microbiol.">
        <title>Virgibacillus tibetensis sp. nov., isolated from salt lake on the Tibetan Plateau of China.</title>
        <authorList>
            <person name="Phurbu D."/>
            <person name="Liu Z.-X."/>
            <person name="Wang R."/>
            <person name="Zheng Y.-Y."/>
            <person name="Liu H.-C."/>
            <person name="Zhou Y.-G."/>
            <person name="Yu Y.-J."/>
            <person name="Li A.-H."/>
        </authorList>
    </citation>
    <scope>NUCLEOTIDE SEQUENCE [LARGE SCALE GENOMIC DNA]</scope>
    <source>
        <strain evidence="8 9">C22-A2</strain>
    </source>
</reference>
<keyword evidence="3" id="KW-0731">Sigma factor</keyword>
<gene>
    <name evidence="8" type="ORF">QGM71_10520</name>
</gene>
<dbReference type="InterPro" id="IPR014284">
    <property type="entry name" value="RNA_pol_sigma-70_dom"/>
</dbReference>
<dbReference type="InterPro" id="IPR039425">
    <property type="entry name" value="RNA_pol_sigma-70-like"/>
</dbReference>
<dbReference type="NCBIfam" id="TIGR02950">
    <property type="entry name" value="SigM_subfam"/>
    <property type="match status" value="1"/>
</dbReference>
<feature type="domain" description="RNA polymerase sigma factor 70 region 4 type 2" evidence="7">
    <location>
        <begin position="105"/>
        <end position="155"/>
    </location>
</feature>
<dbReference type="SUPFAM" id="SSF88946">
    <property type="entry name" value="Sigma2 domain of RNA polymerase sigma factors"/>
    <property type="match status" value="1"/>
</dbReference>
<dbReference type="PANTHER" id="PTHR43133">
    <property type="entry name" value="RNA POLYMERASE ECF-TYPE SIGMA FACTO"/>
    <property type="match status" value="1"/>
</dbReference>
<dbReference type="NCBIfam" id="TIGR02937">
    <property type="entry name" value="sigma70-ECF"/>
    <property type="match status" value="1"/>
</dbReference>
<evidence type="ECO:0000259" key="7">
    <source>
        <dbReference type="Pfam" id="PF08281"/>
    </source>
</evidence>
<feature type="domain" description="RNA polymerase sigma-70 region 2" evidence="6">
    <location>
        <begin position="8"/>
        <end position="74"/>
    </location>
</feature>
<evidence type="ECO:0000256" key="1">
    <source>
        <dbReference type="ARBA" id="ARBA00010641"/>
    </source>
</evidence>
<evidence type="ECO:0000256" key="4">
    <source>
        <dbReference type="ARBA" id="ARBA00023125"/>
    </source>
</evidence>
<dbReference type="Gene3D" id="1.10.10.10">
    <property type="entry name" value="Winged helix-like DNA-binding domain superfamily/Winged helix DNA-binding domain"/>
    <property type="match status" value="1"/>
</dbReference>
<keyword evidence="5" id="KW-0804">Transcription</keyword>
<comment type="caution">
    <text evidence="8">The sequence shown here is derived from an EMBL/GenBank/DDBJ whole genome shotgun (WGS) entry which is preliminary data.</text>
</comment>
<dbReference type="Pfam" id="PF04542">
    <property type="entry name" value="Sigma70_r2"/>
    <property type="match status" value="1"/>
</dbReference>
<sequence length="164" mass="19724">MKENIDDLYKAYFHDIYRFLLSLCHDHHTAEDLVQETFFRAHLYIESYEGENVKTWLFTVARNAFIDYYRKHKKIIVKEQGFFMTLFDRNRAAIDTLVIQDDVKEIINRLAELPEKHQHAVLLHDFHELSYKEAAQVMNVSQPHFKVLLFRGRQAIRRRKAGER</sequence>
<dbReference type="InterPro" id="IPR014296">
    <property type="entry name" value="RNA_pol_sigma-M_bacilli"/>
</dbReference>
<evidence type="ECO:0000259" key="6">
    <source>
        <dbReference type="Pfam" id="PF04542"/>
    </source>
</evidence>
<dbReference type="SUPFAM" id="SSF88659">
    <property type="entry name" value="Sigma3 and sigma4 domains of RNA polymerase sigma factors"/>
    <property type="match status" value="1"/>
</dbReference>
<evidence type="ECO:0000313" key="9">
    <source>
        <dbReference type="Proteomes" id="UP001335737"/>
    </source>
</evidence>
<evidence type="ECO:0000256" key="2">
    <source>
        <dbReference type="ARBA" id="ARBA00023015"/>
    </source>
</evidence>
<dbReference type="InterPro" id="IPR013325">
    <property type="entry name" value="RNA_pol_sigma_r2"/>
</dbReference>
<protein>
    <submittedName>
        <fullName evidence="8">Sigma-70 family RNA polymerase sigma factor</fullName>
    </submittedName>
</protein>
<dbReference type="Pfam" id="PF08281">
    <property type="entry name" value="Sigma70_r4_2"/>
    <property type="match status" value="1"/>
</dbReference>
<dbReference type="EMBL" id="JARZFX010000004">
    <property type="protein sequence ID" value="MEC5423923.1"/>
    <property type="molecule type" value="Genomic_DNA"/>
</dbReference>